<dbReference type="AlphaFoldDB" id="A0A6A6JGP6"/>
<name>A0A6A6JGP6_WESOR</name>
<dbReference type="Proteomes" id="UP000800097">
    <property type="component" value="Unassembled WGS sequence"/>
</dbReference>
<dbReference type="InterPro" id="IPR002867">
    <property type="entry name" value="IBR_dom"/>
</dbReference>
<dbReference type="SUPFAM" id="SSF57850">
    <property type="entry name" value="RING/U-box"/>
    <property type="match status" value="1"/>
</dbReference>
<evidence type="ECO:0000256" key="7">
    <source>
        <dbReference type="ARBA" id="ARBA00022786"/>
    </source>
</evidence>
<keyword evidence="11" id="KW-1185">Reference proteome</keyword>
<proteinExistence type="predicted"/>
<evidence type="ECO:0000256" key="4">
    <source>
        <dbReference type="ARBA" id="ARBA00022723"/>
    </source>
</evidence>
<protein>
    <recommendedName>
        <fullName evidence="2">RBR-type E3 ubiquitin transferase</fullName>
        <ecNumber evidence="2">2.3.2.31</ecNumber>
    </recommendedName>
</protein>
<evidence type="ECO:0000313" key="10">
    <source>
        <dbReference type="EMBL" id="KAF2274806.1"/>
    </source>
</evidence>
<evidence type="ECO:0000256" key="6">
    <source>
        <dbReference type="ARBA" id="ARBA00022771"/>
    </source>
</evidence>
<evidence type="ECO:0000256" key="5">
    <source>
        <dbReference type="ARBA" id="ARBA00022737"/>
    </source>
</evidence>
<dbReference type="InterPro" id="IPR044066">
    <property type="entry name" value="TRIAD_supradom"/>
</dbReference>
<keyword evidence="4" id="KW-0479">Metal-binding</keyword>
<comment type="catalytic activity">
    <reaction evidence="1">
        <text>[E2 ubiquitin-conjugating enzyme]-S-ubiquitinyl-L-cysteine + [acceptor protein]-L-lysine = [E2 ubiquitin-conjugating enzyme]-L-cysteine + [acceptor protein]-N(6)-ubiquitinyl-L-lysine.</text>
        <dbReference type="EC" id="2.3.2.31"/>
    </reaction>
</comment>
<dbReference type="GO" id="GO:0008270">
    <property type="term" value="F:zinc ion binding"/>
    <property type="evidence" value="ECO:0007669"/>
    <property type="project" value="UniProtKB-KW"/>
</dbReference>
<dbReference type="Gene3D" id="1.20.120.1750">
    <property type="match status" value="1"/>
</dbReference>
<evidence type="ECO:0000259" key="9">
    <source>
        <dbReference type="PROSITE" id="PS51873"/>
    </source>
</evidence>
<dbReference type="GO" id="GO:0016567">
    <property type="term" value="P:protein ubiquitination"/>
    <property type="evidence" value="ECO:0007669"/>
    <property type="project" value="InterPro"/>
</dbReference>
<dbReference type="GeneID" id="54553516"/>
<organism evidence="10 11">
    <name type="scientific">Westerdykella ornata</name>
    <dbReference type="NCBI Taxonomy" id="318751"/>
    <lineage>
        <taxon>Eukaryota</taxon>
        <taxon>Fungi</taxon>
        <taxon>Dikarya</taxon>
        <taxon>Ascomycota</taxon>
        <taxon>Pezizomycotina</taxon>
        <taxon>Dothideomycetes</taxon>
        <taxon>Pleosporomycetidae</taxon>
        <taxon>Pleosporales</taxon>
        <taxon>Sporormiaceae</taxon>
        <taxon>Westerdykella</taxon>
    </lineage>
</organism>
<keyword evidence="5" id="KW-0677">Repeat</keyword>
<dbReference type="PROSITE" id="PS51873">
    <property type="entry name" value="TRIAD"/>
    <property type="match status" value="1"/>
</dbReference>
<feature type="domain" description="RING-type" evidence="9">
    <location>
        <begin position="70"/>
        <end position="265"/>
    </location>
</feature>
<accession>A0A6A6JGP6</accession>
<evidence type="ECO:0000256" key="1">
    <source>
        <dbReference type="ARBA" id="ARBA00001798"/>
    </source>
</evidence>
<dbReference type="PANTHER" id="PTHR11685">
    <property type="entry name" value="RBR FAMILY RING FINGER AND IBR DOMAIN-CONTAINING"/>
    <property type="match status" value="1"/>
</dbReference>
<evidence type="ECO:0000256" key="8">
    <source>
        <dbReference type="ARBA" id="ARBA00022833"/>
    </source>
</evidence>
<dbReference type="InterPro" id="IPR031127">
    <property type="entry name" value="E3_UB_ligase_RBR"/>
</dbReference>
<dbReference type="EC" id="2.3.2.31" evidence="2"/>
<reference evidence="10" key="1">
    <citation type="journal article" date="2020" name="Stud. Mycol.">
        <title>101 Dothideomycetes genomes: a test case for predicting lifestyles and emergence of pathogens.</title>
        <authorList>
            <person name="Haridas S."/>
            <person name="Albert R."/>
            <person name="Binder M."/>
            <person name="Bloem J."/>
            <person name="Labutti K."/>
            <person name="Salamov A."/>
            <person name="Andreopoulos B."/>
            <person name="Baker S."/>
            <person name="Barry K."/>
            <person name="Bills G."/>
            <person name="Bluhm B."/>
            <person name="Cannon C."/>
            <person name="Castanera R."/>
            <person name="Culley D."/>
            <person name="Daum C."/>
            <person name="Ezra D."/>
            <person name="Gonzalez J."/>
            <person name="Henrissat B."/>
            <person name="Kuo A."/>
            <person name="Liang C."/>
            <person name="Lipzen A."/>
            <person name="Lutzoni F."/>
            <person name="Magnuson J."/>
            <person name="Mondo S."/>
            <person name="Nolan M."/>
            <person name="Ohm R."/>
            <person name="Pangilinan J."/>
            <person name="Park H.-J."/>
            <person name="Ramirez L."/>
            <person name="Alfaro M."/>
            <person name="Sun H."/>
            <person name="Tritt A."/>
            <person name="Yoshinaga Y."/>
            <person name="Zwiers L.-H."/>
            <person name="Turgeon B."/>
            <person name="Goodwin S."/>
            <person name="Spatafora J."/>
            <person name="Crous P."/>
            <person name="Grigoriev I."/>
        </authorList>
    </citation>
    <scope>NUCLEOTIDE SEQUENCE</scope>
    <source>
        <strain evidence="10">CBS 379.55</strain>
    </source>
</reference>
<dbReference type="Pfam" id="PF01485">
    <property type="entry name" value="IBR"/>
    <property type="match status" value="2"/>
</dbReference>
<keyword evidence="6" id="KW-0863">Zinc-finger</keyword>
<dbReference type="OrthoDB" id="10009520at2759"/>
<keyword evidence="7" id="KW-0833">Ubl conjugation pathway</keyword>
<evidence type="ECO:0000256" key="2">
    <source>
        <dbReference type="ARBA" id="ARBA00012251"/>
    </source>
</evidence>
<evidence type="ECO:0000256" key="3">
    <source>
        <dbReference type="ARBA" id="ARBA00022679"/>
    </source>
</evidence>
<sequence>MATDDPELENPPPGVVERPRAVLIEDDLSRKVSALIIADDSLYSDPSIEGESSIPHVESQAQALKHLSQNRFECCTCTERYRWDKITQLACGDYYCTPCLRRVILRAVTERDLTYLPPRCCRTSIPREIIETLLSAEEKSEFRLAELEKDTVDKTYCSGSQCGKFIPPSDIYAGEAKCYACGATTCSLCKNSSHQSDCPKDQALQATLELAVAQHWQRCYSCKALVEIKHGCNHITCRCGAEFCYLCGASWRTCRCQLFTEANLLRRAAQVVDRVAPAALHAQERQRQIARMQHNLRTAEECDHSGGYRNFEQIEGDREQPFRCDMCDAQHWLFILRCRRCHIDICVRCRHNRI</sequence>
<dbReference type="RefSeq" id="XP_033652345.1">
    <property type="nucleotide sequence ID" value="XM_033800341.1"/>
</dbReference>
<dbReference type="EMBL" id="ML986500">
    <property type="protein sequence ID" value="KAF2274806.1"/>
    <property type="molecule type" value="Genomic_DNA"/>
</dbReference>
<keyword evidence="8" id="KW-0862">Zinc</keyword>
<dbReference type="GO" id="GO:0061630">
    <property type="term" value="F:ubiquitin protein ligase activity"/>
    <property type="evidence" value="ECO:0007669"/>
    <property type="project" value="UniProtKB-EC"/>
</dbReference>
<gene>
    <name evidence="10" type="ORF">EI97DRAFT_451340</name>
</gene>
<keyword evidence="3" id="KW-0808">Transferase</keyword>
<evidence type="ECO:0000313" key="11">
    <source>
        <dbReference type="Proteomes" id="UP000800097"/>
    </source>
</evidence>
<dbReference type="CDD" id="cd22584">
    <property type="entry name" value="Rcat_RBR_unk"/>
    <property type="match status" value="1"/>
</dbReference>